<keyword evidence="2" id="KW-1185">Reference proteome</keyword>
<evidence type="ECO:0000313" key="1">
    <source>
        <dbReference type="EMBL" id="KTD71244.1"/>
    </source>
</evidence>
<proteinExistence type="predicted"/>
<dbReference type="STRING" id="40335.Ltuc_2603"/>
<dbReference type="PATRIC" id="fig|40335.7.peg.2782"/>
<dbReference type="RefSeq" id="WP_157064626.1">
    <property type="nucleotide sequence ID" value="NZ_CAAAIP010000002.1"/>
</dbReference>
<comment type="caution">
    <text evidence="1">The sequence shown here is derived from an EMBL/GenBank/DDBJ whole genome shotgun (WGS) entry which is preliminary data.</text>
</comment>
<accession>A0A0W0ZPU2</accession>
<reference evidence="1 2" key="1">
    <citation type="submission" date="2015-11" db="EMBL/GenBank/DDBJ databases">
        <title>Genomic analysis of 38 Legionella species identifies large and diverse effector repertoires.</title>
        <authorList>
            <person name="Burstein D."/>
            <person name="Amaro F."/>
            <person name="Zusman T."/>
            <person name="Lifshitz Z."/>
            <person name="Cohen O."/>
            <person name="Gilbert J.A."/>
            <person name="Pupko T."/>
            <person name="Shuman H.A."/>
            <person name="Segal G."/>
        </authorList>
    </citation>
    <scope>NUCLEOTIDE SEQUENCE [LARGE SCALE GENOMIC DNA]</scope>
    <source>
        <strain evidence="1 2">ATCC 49180</strain>
    </source>
</reference>
<sequence>MSSIRGKALPPHFRSSNVIAQALSAFLANLIYKQFPESPELGHQMIDAIVKLVKMQIK</sequence>
<dbReference type="AlphaFoldDB" id="A0A0W0ZPU2"/>
<organism evidence="1 2">
    <name type="scientific">Legionella tucsonensis</name>
    <dbReference type="NCBI Taxonomy" id="40335"/>
    <lineage>
        <taxon>Bacteria</taxon>
        <taxon>Pseudomonadati</taxon>
        <taxon>Pseudomonadota</taxon>
        <taxon>Gammaproteobacteria</taxon>
        <taxon>Legionellales</taxon>
        <taxon>Legionellaceae</taxon>
        <taxon>Legionella</taxon>
    </lineage>
</organism>
<dbReference type="EMBL" id="LNZA01000008">
    <property type="protein sequence ID" value="KTD71244.1"/>
    <property type="molecule type" value="Genomic_DNA"/>
</dbReference>
<gene>
    <name evidence="1" type="ORF">Ltuc_2603</name>
</gene>
<evidence type="ECO:0000313" key="2">
    <source>
        <dbReference type="Proteomes" id="UP000054693"/>
    </source>
</evidence>
<name>A0A0W0ZPU2_9GAMM</name>
<dbReference type="Proteomes" id="UP000054693">
    <property type="component" value="Unassembled WGS sequence"/>
</dbReference>
<protein>
    <submittedName>
        <fullName evidence="1">Uncharacterized protein</fullName>
    </submittedName>
</protein>